<gene>
    <name evidence="1" type="ORF">NCTC11190_01793</name>
</gene>
<dbReference type="EMBL" id="UGVL01000001">
    <property type="protein sequence ID" value="SUE34562.1"/>
    <property type="molecule type" value="Genomic_DNA"/>
</dbReference>
<dbReference type="RefSeq" id="WP_051214509.1">
    <property type="nucleotide sequence ID" value="NZ_CALVFX010000001.1"/>
</dbReference>
<organism evidence="1 2">
    <name type="scientific">Rikenella microfusus</name>
    <dbReference type="NCBI Taxonomy" id="28139"/>
    <lineage>
        <taxon>Bacteria</taxon>
        <taxon>Pseudomonadati</taxon>
        <taxon>Bacteroidota</taxon>
        <taxon>Bacteroidia</taxon>
        <taxon>Bacteroidales</taxon>
        <taxon>Rikenellaceae</taxon>
        <taxon>Rikenella</taxon>
    </lineage>
</organism>
<dbReference type="SUPFAM" id="SSF69635">
    <property type="entry name" value="Type III secretory system chaperone-like"/>
    <property type="match status" value="1"/>
</dbReference>
<sequence>MKQTLTYHAPTVASTASRIDPEAYDRSLEHFEQGEYVAALHALLDYINPELRGKYGNPEGTEFKVPHGSIIVGLKITGERLEIDAPFLALPDKGRIPLLRQIAGLNTNVLDLPCIRLIDGRFHFTYDCPLALTHPAKVYDVLYDICSTGDRYDDEFAAKFGAQRIYEPEVKPYDAETVERIYREIRQTCAECLDAVKGFETDRKYGYAWNVIASALLEILYFAHPQGQLLNELDKAVREHDREDIPVQEVIARGKEAIRKIAAVSQEQLSQDLYFVETFVSDKRRSNLKNIQDNFEKTFDNATAALNADDAMACCVMIVYKFYEMYYYNNVQDDVNAIVSKALRRTSAMPWDEAAPILHAAMERIMEGDLDDDDDEAANPFAGADMEAVMAQAQQMQQAAMAQMAQAMQGVDMGEYMKNIQNMMASMMGGTADKDGKDNQ</sequence>
<evidence type="ECO:0000313" key="2">
    <source>
        <dbReference type="Proteomes" id="UP000255233"/>
    </source>
</evidence>
<dbReference type="Gene3D" id="3.30.1460.10">
    <property type="match status" value="1"/>
</dbReference>
<evidence type="ECO:0000313" key="1">
    <source>
        <dbReference type="EMBL" id="SUE34562.1"/>
    </source>
</evidence>
<keyword evidence="2" id="KW-1185">Reference proteome</keyword>
<reference evidence="1 2" key="1">
    <citation type="submission" date="2018-06" db="EMBL/GenBank/DDBJ databases">
        <authorList>
            <consortium name="Pathogen Informatics"/>
            <person name="Doyle S."/>
        </authorList>
    </citation>
    <scope>NUCLEOTIDE SEQUENCE [LARGE SCALE GENOMIC DNA]</scope>
    <source>
        <strain evidence="1 2">NCTC11190</strain>
    </source>
</reference>
<dbReference type="AlphaFoldDB" id="A0A379MV98"/>
<name>A0A379MV98_9BACT</name>
<dbReference type="Proteomes" id="UP000255233">
    <property type="component" value="Unassembled WGS sequence"/>
</dbReference>
<proteinExistence type="predicted"/>
<dbReference type="STRING" id="880526.GCA_000427365_02027"/>
<protein>
    <submittedName>
        <fullName evidence="1">Uncharacterized protein</fullName>
    </submittedName>
</protein>
<accession>A0A379MV98</accession>